<dbReference type="AlphaFoldDB" id="A0A2H3CXE1"/>
<organism evidence="1 2">
    <name type="scientific">Armillaria gallica</name>
    <name type="common">Bulbous honey fungus</name>
    <name type="synonym">Armillaria bulbosa</name>
    <dbReference type="NCBI Taxonomy" id="47427"/>
    <lineage>
        <taxon>Eukaryota</taxon>
        <taxon>Fungi</taxon>
        <taxon>Dikarya</taxon>
        <taxon>Basidiomycota</taxon>
        <taxon>Agaricomycotina</taxon>
        <taxon>Agaricomycetes</taxon>
        <taxon>Agaricomycetidae</taxon>
        <taxon>Agaricales</taxon>
        <taxon>Marasmiineae</taxon>
        <taxon>Physalacriaceae</taxon>
        <taxon>Armillaria</taxon>
    </lineage>
</organism>
<accession>A0A2H3CXE1</accession>
<dbReference type="EMBL" id="KZ293702">
    <property type="protein sequence ID" value="PBK83862.1"/>
    <property type="molecule type" value="Genomic_DNA"/>
</dbReference>
<evidence type="ECO:0000313" key="1">
    <source>
        <dbReference type="EMBL" id="PBK83862.1"/>
    </source>
</evidence>
<dbReference type="STRING" id="47427.A0A2H3CXE1"/>
<dbReference type="Proteomes" id="UP000217790">
    <property type="component" value="Unassembled WGS sequence"/>
</dbReference>
<evidence type="ECO:0000313" key="2">
    <source>
        <dbReference type="Proteomes" id="UP000217790"/>
    </source>
</evidence>
<gene>
    <name evidence="1" type="ORF">ARMGADRAFT_1133629</name>
</gene>
<dbReference type="InParanoid" id="A0A2H3CXE1"/>
<feature type="non-terminal residue" evidence="1">
    <location>
        <position position="1"/>
    </location>
</feature>
<keyword evidence="2" id="KW-1185">Reference proteome</keyword>
<reference evidence="2" key="1">
    <citation type="journal article" date="2017" name="Nat. Ecol. Evol.">
        <title>Genome expansion and lineage-specific genetic innovations in the forest pathogenic fungi Armillaria.</title>
        <authorList>
            <person name="Sipos G."/>
            <person name="Prasanna A.N."/>
            <person name="Walter M.C."/>
            <person name="O'Connor E."/>
            <person name="Balint B."/>
            <person name="Krizsan K."/>
            <person name="Kiss B."/>
            <person name="Hess J."/>
            <person name="Varga T."/>
            <person name="Slot J."/>
            <person name="Riley R."/>
            <person name="Boka B."/>
            <person name="Rigling D."/>
            <person name="Barry K."/>
            <person name="Lee J."/>
            <person name="Mihaltcheva S."/>
            <person name="LaButti K."/>
            <person name="Lipzen A."/>
            <person name="Waldron R."/>
            <person name="Moloney N.M."/>
            <person name="Sperisen C."/>
            <person name="Kredics L."/>
            <person name="Vagvoelgyi C."/>
            <person name="Patrignani A."/>
            <person name="Fitzpatrick D."/>
            <person name="Nagy I."/>
            <person name="Doyle S."/>
            <person name="Anderson J.B."/>
            <person name="Grigoriev I.V."/>
            <person name="Gueldener U."/>
            <person name="Muensterkoetter M."/>
            <person name="Nagy L.G."/>
        </authorList>
    </citation>
    <scope>NUCLEOTIDE SEQUENCE [LARGE SCALE GENOMIC DNA]</scope>
    <source>
        <strain evidence="2">Ar21-2</strain>
    </source>
</reference>
<sequence length="186" mass="20702">FLTVAPPFTTDFLPTAIPRNASSSKSRRKNVSNASRVTPFTSLHFMHEAAMSAMAEEIHKKCSSMDVEEFLCRFLPRGPPDTPDSNVAAFQKIAKKTAETAMYGPLINALAPFCVNMQLIDTHATPDPQFGDFNPDLLKPDIVVYKAKDIADPITQFSRIETMPSLNWLPWTTRSVMKERSSPIPS</sequence>
<name>A0A2H3CXE1_ARMGA</name>
<dbReference type="OrthoDB" id="2739948at2759"/>
<protein>
    <submittedName>
        <fullName evidence="1">Uncharacterized protein</fullName>
    </submittedName>
</protein>
<proteinExistence type="predicted"/>